<sequence length="835" mass="93707">MSVAVQTLVQPDIQYHPDYEKYTARKARRQATEELSKTLPDGFPQKLESPLVWEGKDVEKRDDWIYRLSDGQREEIDAALKSFQAQNLSLGNINQDTFPLPTLRPTLRSLSNEIHNGRGFFVLRGLDIDRYTREENIIIYAGVSSHIGNIRGRQEDKRFTPEGGSVVLSHIKDLTRTSEANAIGAPSNTADKQVFHTDSGDIISLLCLHPAAEGGESQISSSWLVYNILAKERPDLIRTLSEPWPVDGFNDPEKPYTTRPLLYHQKATDTTPERVLIQYARRYFTGFLAQPRSTNIPPISEAQAEALDALHFLAEEHSAALDFQKGDVQYINNLSIFHARKGFRDEPDKERHLLRLWLRDPENAWATPEPLRERWENVYGNVKVEEQIFPLQPKLRKTVGSAVVYNLNITIFCIGFALAPMVLAPFSELNGRRPIFVVSGVVFTACIIACGGTHLFAGLLVARFFQGVGASTFSTMVGGVISDIYHAQDRNTPMALFSGAALFGTGLAPLLSSVIVYHTTWRWIYYSHAIVSAVFVVIIFFFFKETRGSVILSRKANALNKYYEALEDAGHFGVIMPDESGEKQCTKRIRWKVKSDEQRASLGQMISISLYRPFHMLFTEPVVFFFSLWAAFSWAVLYLQFGSVPLIFQTNHGFNVEQSGAVFTSMCVAVIIATLISIYQERVVSRFVKLPNTPEKRLYFACVQAVLMPAGLFWFGWSSYPSVHWIAPALAVGCATMGILSIYLAVFNYLADTYHRFASSAIAAQSCCRNLLGGVFPLVTHALFTNLGYPAASSLLGGIGAALTLVPWVLSFYGARIRAKSKLASRFWSFQWMRD</sequence>
<dbReference type="FunFam" id="1.20.1250.20:FF:000082">
    <property type="entry name" value="MFS multidrug transporter, putative"/>
    <property type="match status" value="1"/>
</dbReference>
<dbReference type="FunFam" id="1.20.1720.10:FF:000061">
    <property type="entry name" value="Uncharacterized protein"/>
    <property type="match status" value="1"/>
</dbReference>
<keyword evidence="3 7" id="KW-0812">Transmembrane</keyword>
<dbReference type="CDD" id="cd17323">
    <property type="entry name" value="MFS_Tpo1_MDR_like"/>
    <property type="match status" value="1"/>
</dbReference>
<keyword evidence="10" id="KW-1185">Reference proteome</keyword>
<dbReference type="GeneID" id="43654440"/>
<keyword evidence="4 7" id="KW-1133">Transmembrane helix</keyword>
<dbReference type="Pfam" id="PF07690">
    <property type="entry name" value="MFS_1"/>
    <property type="match status" value="1"/>
</dbReference>
<dbReference type="Gene3D" id="1.20.1250.20">
    <property type="entry name" value="MFS general substrate transporter like domains"/>
    <property type="match status" value="1"/>
</dbReference>
<feature type="transmembrane region" description="Helical" evidence="7">
    <location>
        <begin position="661"/>
        <end position="678"/>
    </location>
</feature>
<feature type="transmembrane region" description="Helical" evidence="7">
    <location>
        <begin position="622"/>
        <end position="641"/>
    </location>
</feature>
<evidence type="ECO:0000256" key="1">
    <source>
        <dbReference type="ARBA" id="ARBA00004651"/>
    </source>
</evidence>
<feature type="transmembrane region" description="Helical" evidence="7">
    <location>
        <begin position="698"/>
        <end position="717"/>
    </location>
</feature>
<organism evidence="9 10">
    <name type="scientific">Aspergillus caelatus</name>
    <dbReference type="NCBI Taxonomy" id="61420"/>
    <lineage>
        <taxon>Eukaryota</taxon>
        <taxon>Fungi</taxon>
        <taxon>Dikarya</taxon>
        <taxon>Ascomycota</taxon>
        <taxon>Pezizomycotina</taxon>
        <taxon>Eurotiomycetes</taxon>
        <taxon>Eurotiomycetidae</taxon>
        <taxon>Eurotiales</taxon>
        <taxon>Aspergillaceae</taxon>
        <taxon>Aspergillus</taxon>
        <taxon>Aspergillus subgen. Circumdati</taxon>
    </lineage>
</organism>
<evidence type="ECO:0000313" key="10">
    <source>
        <dbReference type="Proteomes" id="UP000326268"/>
    </source>
</evidence>
<evidence type="ECO:0000256" key="7">
    <source>
        <dbReference type="SAM" id="Phobius"/>
    </source>
</evidence>
<dbReference type="OrthoDB" id="6770063at2759"/>
<dbReference type="AlphaFoldDB" id="A0A5N7AEJ4"/>
<reference evidence="9 10" key="1">
    <citation type="submission" date="2019-04" db="EMBL/GenBank/DDBJ databases">
        <title>Friends and foes A comparative genomics studyof 23 Aspergillus species from section Flavi.</title>
        <authorList>
            <consortium name="DOE Joint Genome Institute"/>
            <person name="Kjaerbolling I."/>
            <person name="Vesth T."/>
            <person name="Frisvad J.C."/>
            <person name="Nybo J.L."/>
            <person name="Theobald S."/>
            <person name="Kildgaard S."/>
            <person name="Isbrandt T."/>
            <person name="Kuo A."/>
            <person name="Sato A."/>
            <person name="Lyhne E.K."/>
            <person name="Kogle M.E."/>
            <person name="Wiebenga A."/>
            <person name="Kun R.S."/>
            <person name="Lubbers R.J."/>
            <person name="Makela M.R."/>
            <person name="Barry K."/>
            <person name="Chovatia M."/>
            <person name="Clum A."/>
            <person name="Daum C."/>
            <person name="Haridas S."/>
            <person name="He G."/>
            <person name="LaButti K."/>
            <person name="Lipzen A."/>
            <person name="Mondo S."/>
            <person name="Riley R."/>
            <person name="Salamov A."/>
            <person name="Simmons B.A."/>
            <person name="Magnuson J.K."/>
            <person name="Henrissat B."/>
            <person name="Mortensen U.H."/>
            <person name="Larsen T.O."/>
            <person name="Devries R.P."/>
            <person name="Grigoriev I.V."/>
            <person name="Machida M."/>
            <person name="Baker S.E."/>
            <person name="Andersen M.R."/>
        </authorList>
    </citation>
    <scope>NUCLEOTIDE SEQUENCE [LARGE SCALE GENOMIC DNA]</scope>
    <source>
        <strain evidence="9 10">CBS 763.97</strain>
    </source>
</reference>
<evidence type="ECO:0000256" key="2">
    <source>
        <dbReference type="ARBA" id="ARBA00008335"/>
    </source>
</evidence>
<dbReference type="InterPro" id="IPR003819">
    <property type="entry name" value="TauD/TfdA-like"/>
</dbReference>
<protein>
    <recommendedName>
        <fullName evidence="8">Major facilitator superfamily (MFS) profile domain-containing protein</fullName>
    </recommendedName>
</protein>
<feature type="transmembrane region" description="Helical" evidence="7">
    <location>
        <begin position="463"/>
        <end position="482"/>
    </location>
</feature>
<dbReference type="InterPro" id="IPR020846">
    <property type="entry name" value="MFS_dom"/>
</dbReference>
<dbReference type="InterPro" id="IPR042098">
    <property type="entry name" value="TauD-like_sf"/>
</dbReference>
<keyword evidence="6 7" id="KW-0472">Membrane</keyword>
<evidence type="ECO:0000256" key="5">
    <source>
        <dbReference type="ARBA" id="ARBA00023002"/>
    </source>
</evidence>
<dbReference type="InterPro" id="IPR011701">
    <property type="entry name" value="MFS"/>
</dbReference>
<feature type="transmembrane region" description="Helical" evidence="7">
    <location>
        <begin position="771"/>
        <end position="789"/>
    </location>
</feature>
<feature type="transmembrane region" description="Helical" evidence="7">
    <location>
        <begin position="403"/>
        <end position="423"/>
    </location>
</feature>
<feature type="transmembrane region" description="Helical" evidence="7">
    <location>
        <begin position="435"/>
        <end position="457"/>
    </location>
</feature>
<dbReference type="SUPFAM" id="SSF51197">
    <property type="entry name" value="Clavaminate synthase-like"/>
    <property type="match status" value="1"/>
</dbReference>
<feature type="transmembrane region" description="Helical" evidence="7">
    <location>
        <begin position="723"/>
        <end position="750"/>
    </location>
</feature>
<dbReference type="GO" id="GO:0005886">
    <property type="term" value="C:plasma membrane"/>
    <property type="evidence" value="ECO:0007669"/>
    <property type="project" value="UniProtKB-SubCell"/>
</dbReference>
<accession>A0A5N7AEJ4</accession>
<dbReference type="RefSeq" id="XP_031930657.1">
    <property type="nucleotide sequence ID" value="XM_032069994.1"/>
</dbReference>
<dbReference type="GO" id="GO:0022857">
    <property type="term" value="F:transmembrane transporter activity"/>
    <property type="evidence" value="ECO:0007669"/>
    <property type="project" value="InterPro"/>
</dbReference>
<dbReference type="PANTHER" id="PTHR23502:SF134">
    <property type="entry name" value="MAJOR FACILITATOR SUPERFAMILY (MFS) PROFILE DOMAIN-CONTAINING PROTEIN-RELATED"/>
    <property type="match status" value="1"/>
</dbReference>
<dbReference type="GO" id="GO:0016491">
    <property type="term" value="F:oxidoreductase activity"/>
    <property type="evidence" value="ECO:0007669"/>
    <property type="project" value="UniProtKB-KW"/>
</dbReference>
<comment type="similarity">
    <text evidence="2">Belongs to the major facilitator superfamily.</text>
</comment>
<gene>
    <name evidence="9" type="ORF">BDV27DRAFT_142717</name>
</gene>
<dbReference type="PANTHER" id="PTHR23502">
    <property type="entry name" value="MAJOR FACILITATOR SUPERFAMILY"/>
    <property type="match status" value="1"/>
</dbReference>
<evidence type="ECO:0000256" key="6">
    <source>
        <dbReference type="ARBA" id="ARBA00023136"/>
    </source>
</evidence>
<keyword evidence="5" id="KW-0560">Oxidoreductase</keyword>
<dbReference type="SUPFAM" id="SSF103473">
    <property type="entry name" value="MFS general substrate transporter"/>
    <property type="match status" value="1"/>
</dbReference>
<dbReference type="Pfam" id="PF02668">
    <property type="entry name" value="TauD"/>
    <property type="match status" value="1"/>
</dbReference>
<feature type="transmembrane region" description="Helical" evidence="7">
    <location>
        <begin position="494"/>
        <end position="517"/>
    </location>
</feature>
<dbReference type="PROSITE" id="PS50850">
    <property type="entry name" value="MFS"/>
    <property type="match status" value="1"/>
</dbReference>
<name>A0A5N7AEJ4_9EURO</name>
<feature type="transmembrane region" description="Helical" evidence="7">
    <location>
        <begin position="523"/>
        <end position="543"/>
    </location>
</feature>
<evidence type="ECO:0000313" key="9">
    <source>
        <dbReference type="EMBL" id="KAE8367576.1"/>
    </source>
</evidence>
<dbReference type="InterPro" id="IPR036259">
    <property type="entry name" value="MFS_trans_sf"/>
</dbReference>
<dbReference type="Proteomes" id="UP000326268">
    <property type="component" value="Unassembled WGS sequence"/>
</dbReference>
<proteinExistence type="inferred from homology"/>
<evidence type="ECO:0000259" key="8">
    <source>
        <dbReference type="PROSITE" id="PS50850"/>
    </source>
</evidence>
<dbReference type="Gene3D" id="3.60.130.10">
    <property type="entry name" value="Clavaminate synthase-like"/>
    <property type="match status" value="1"/>
</dbReference>
<dbReference type="FunFam" id="3.60.130.10:FF:000011">
    <property type="entry name" value="Taurine catabolism dioxygenase TauD"/>
    <property type="match status" value="1"/>
</dbReference>
<evidence type="ECO:0000256" key="3">
    <source>
        <dbReference type="ARBA" id="ARBA00022692"/>
    </source>
</evidence>
<feature type="domain" description="Major facilitator superfamily (MFS) profile" evidence="8">
    <location>
        <begin position="319"/>
        <end position="819"/>
    </location>
</feature>
<feature type="transmembrane region" description="Helical" evidence="7">
    <location>
        <begin position="795"/>
        <end position="815"/>
    </location>
</feature>
<comment type="subcellular location">
    <subcellularLocation>
        <location evidence="1">Cell membrane</location>
        <topology evidence="1">Multi-pass membrane protein</topology>
    </subcellularLocation>
</comment>
<evidence type="ECO:0000256" key="4">
    <source>
        <dbReference type="ARBA" id="ARBA00022989"/>
    </source>
</evidence>
<dbReference type="EMBL" id="ML737596">
    <property type="protein sequence ID" value="KAE8367576.1"/>
    <property type="molecule type" value="Genomic_DNA"/>
</dbReference>